<feature type="compositionally biased region" description="Basic and acidic residues" evidence="1">
    <location>
        <begin position="151"/>
        <end position="164"/>
    </location>
</feature>
<feature type="compositionally biased region" description="Basic and acidic residues" evidence="1">
    <location>
        <begin position="100"/>
        <end position="110"/>
    </location>
</feature>
<feature type="compositionally biased region" description="Basic and acidic residues" evidence="1">
    <location>
        <begin position="70"/>
        <end position="88"/>
    </location>
</feature>
<gene>
    <name evidence="2" type="ORF">O181_103221</name>
</gene>
<feature type="region of interest" description="Disordered" evidence="1">
    <location>
        <begin position="70"/>
        <end position="189"/>
    </location>
</feature>
<keyword evidence="3" id="KW-1185">Reference proteome</keyword>
<dbReference type="Proteomes" id="UP000765509">
    <property type="component" value="Unassembled WGS sequence"/>
</dbReference>
<feature type="region of interest" description="Disordered" evidence="1">
    <location>
        <begin position="1"/>
        <end position="40"/>
    </location>
</feature>
<sequence length="239" mass="26434">MDLDQEIKVKTSKDKVVSPEERHKCRMPELPPVPKGSNRNIPVSVQELVYCRKAAGVGTYAKSLDRHNELLSSSEDVHGPRKDRRTSEGLDTNVLQGKIPTDKRLVEKPKHVVQGPEEDVGPRKGQQPSGSSTSLHKKNSTSTSAKQGEGNPKEKAEGKEKGKTQVEQGLPTELQNPEEREDSNGQCAQYGKIFDGTQKQGGGNIEPIISKEVDLVKIVTHFETCNKEILAKLNNFEYI</sequence>
<accession>A0A9Q3JK65</accession>
<protein>
    <submittedName>
        <fullName evidence="2">Uncharacterized protein</fullName>
    </submittedName>
</protein>
<reference evidence="2" key="1">
    <citation type="submission" date="2021-03" db="EMBL/GenBank/DDBJ databases">
        <title>Draft genome sequence of rust myrtle Austropuccinia psidii MF-1, a brazilian biotype.</title>
        <authorList>
            <person name="Quecine M.C."/>
            <person name="Pachon D.M.R."/>
            <person name="Bonatelli M.L."/>
            <person name="Correr F.H."/>
            <person name="Franceschini L.M."/>
            <person name="Leite T.F."/>
            <person name="Margarido G.R.A."/>
            <person name="Almeida C.A."/>
            <person name="Ferrarezi J.A."/>
            <person name="Labate C.A."/>
        </authorList>
    </citation>
    <scope>NUCLEOTIDE SEQUENCE</scope>
    <source>
        <strain evidence="2">MF-1</strain>
    </source>
</reference>
<evidence type="ECO:0000313" key="3">
    <source>
        <dbReference type="Proteomes" id="UP000765509"/>
    </source>
</evidence>
<feature type="compositionally biased region" description="Polar residues" evidence="1">
    <location>
        <begin position="126"/>
        <end position="146"/>
    </location>
</feature>
<comment type="caution">
    <text evidence="2">The sequence shown here is derived from an EMBL/GenBank/DDBJ whole genome shotgun (WGS) entry which is preliminary data.</text>
</comment>
<feature type="compositionally biased region" description="Basic and acidic residues" evidence="1">
    <location>
        <begin position="1"/>
        <end position="27"/>
    </location>
</feature>
<evidence type="ECO:0000256" key="1">
    <source>
        <dbReference type="SAM" id="MobiDB-lite"/>
    </source>
</evidence>
<name>A0A9Q3JK65_9BASI</name>
<organism evidence="2 3">
    <name type="scientific">Austropuccinia psidii MF-1</name>
    <dbReference type="NCBI Taxonomy" id="1389203"/>
    <lineage>
        <taxon>Eukaryota</taxon>
        <taxon>Fungi</taxon>
        <taxon>Dikarya</taxon>
        <taxon>Basidiomycota</taxon>
        <taxon>Pucciniomycotina</taxon>
        <taxon>Pucciniomycetes</taxon>
        <taxon>Pucciniales</taxon>
        <taxon>Sphaerophragmiaceae</taxon>
        <taxon>Austropuccinia</taxon>
    </lineage>
</organism>
<dbReference type="EMBL" id="AVOT02074303">
    <property type="protein sequence ID" value="MBW0563506.1"/>
    <property type="molecule type" value="Genomic_DNA"/>
</dbReference>
<dbReference type="AlphaFoldDB" id="A0A9Q3JK65"/>
<evidence type="ECO:0000313" key="2">
    <source>
        <dbReference type="EMBL" id="MBW0563506.1"/>
    </source>
</evidence>
<proteinExistence type="predicted"/>